<keyword evidence="1" id="KW-0408">Iron</keyword>
<dbReference type="PANTHER" id="PTHR42954:SF2">
    <property type="entry name" value="FE(2+) TRANSPORT PROTEIN A"/>
    <property type="match status" value="1"/>
</dbReference>
<dbReference type="STRING" id="137733.SAMN05421767_14014"/>
<organism evidence="3 4">
    <name type="scientific">Granulicatella balaenopterae</name>
    <dbReference type="NCBI Taxonomy" id="137733"/>
    <lineage>
        <taxon>Bacteria</taxon>
        <taxon>Bacillati</taxon>
        <taxon>Bacillota</taxon>
        <taxon>Bacilli</taxon>
        <taxon>Lactobacillales</taxon>
        <taxon>Carnobacteriaceae</taxon>
        <taxon>Granulicatella</taxon>
    </lineage>
</organism>
<evidence type="ECO:0000313" key="4">
    <source>
        <dbReference type="Proteomes" id="UP000198556"/>
    </source>
</evidence>
<keyword evidence="4" id="KW-1185">Reference proteome</keyword>
<evidence type="ECO:0000313" key="3">
    <source>
        <dbReference type="EMBL" id="SER36009.1"/>
    </source>
</evidence>
<dbReference type="EMBL" id="FOGF01000040">
    <property type="protein sequence ID" value="SER36009.1"/>
    <property type="molecule type" value="Genomic_DNA"/>
</dbReference>
<dbReference type="SMART" id="SM00899">
    <property type="entry name" value="FeoA"/>
    <property type="match status" value="1"/>
</dbReference>
<proteinExistence type="predicted"/>
<evidence type="ECO:0000256" key="1">
    <source>
        <dbReference type="ARBA" id="ARBA00023004"/>
    </source>
</evidence>
<dbReference type="PANTHER" id="PTHR42954">
    <property type="entry name" value="FE(2+) TRANSPORT PROTEIN A"/>
    <property type="match status" value="1"/>
</dbReference>
<dbReference type="RefSeq" id="WP_089747595.1">
    <property type="nucleotide sequence ID" value="NZ_FOGF01000040.1"/>
</dbReference>
<dbReference type="Gene3D" id="2.30.30.90">
    <property type="match status" value="1"/>
</dbReference>
<dbReference type="OrthoDB" id="9811076at2"/>
<dbReference type="InterPro" id="IPR007167">
    <property type="entry name" value="Fe-transptr_FeoA-like"/>
</dbReference>
<dbReference type="InterPro" id="IPR038157">
    <property type="entry name" value="FeoA_core_dom"/>
</dbReference>
<accession>A0A1H9NK29</accession>
<dbReference type="Pfam" id="PF04023">
    <property type="entry name" value="FeoA"/>
    <property type="match status" value="1"/>
</dbReference>
<dbReference type="SUPFAM" id="SSF50037">
    <property type="entry name" value="C-terminal domain of transcriptional repressors"/>
    <property type="match status" value="1"/>
</dbReference>
<protein>
    <submittedName>
        <fullName evidence="3">Ferrous iron transport protein A</fullName>
    </submittedName>
</protein>
<dbReference type="GO" id="GO:0046914">
    <property type="term" value="F:transition metal ion binding"/>
    <property type="evidence" value="ECO:0007669"/>
    <property type="project" value="InterPro"/>
</dbReference>
<evidence type="ECO:0000259" key="2">
    <source>
        <dbReference type="SMART" id="SM00899"/>
    </source>
</evidence>
<dbReference type="AlphaFoldDB" id="A0A1H9NK29"/>
<reference evidence="3 4" key="1">
    <citation type="submission" date="2016-10" db="EMBL/GenBank/DDBJ databases">
        <authorList>
            <person name="de Groot N.N."/>
        </authorList>
    </citation>
    <scope>NUCLEOTIDE SEQUENCE [LARGE SCALE GENOMIC DNA]</scope>
    <source>
        <strain evidence="3 4">DSM 15827</strain>
    </source>
</reference>
<dbReference type="Proteomes" id="UP000198556">
    <property type="component" value="Unassembled WGS sequence"/>
</dbReference>
<dbReference type="InterPro" id="IPR008988">
    <property type="entry name" value="Transcriptional_repressor_C"/>
</dbReference>
<name>A0A1H9NK29_9LACT</name>
<feature type="domain" description="Ferrous iron transporter FeoA-like" evidence="2">
    <location>
        <begin position="1"/>
        <end position="74"/>
    </location>
</feature>
<sequence>MKIFELPTQKTAIVKSVTHPSEQMQQRLYDLGIYPGGKVKLVLISPKDDPKAYEVRGTVIALRNEDAQYIDVELGDEANGK</sequence>
<dbReference type="InterPro" id="IPR052713">
    <property type="entry name" value="FeoA"/>
</dbReference>
<gene>
    <name evidence="3" type="ORF">SAMN05421767_14014</name>
</gene>